<keyword evidence="8" id="KW-0808">Transferase</keyword>
<dbReference type="PANTHER" id="PTHR13872">
    <property type="entry name" value="DOLICHYL-DIPHOSPHOOLIGOSACCHARIDE--PROTEIN GLYCOSYLTRANSFERASE SUBUNIT"/>
    <property type="match status" value="1"/>
</dbReference>
<organism evidence="20 21">
    <name type="scientific">Cyclostephanos tholiformis</name>
    <dbReference type="NCBI Taxonomy" id="382380"/>
    <lineage>
        <taxon>Eukaryota</taxon>
        <taxon>Sar</taxon>
        <taxon>Stramenopiles</taxon>
        <taxon>Ochrophyta</taxon>
        <taxon>Bacillariophyta</taxon>
        <taxon>Coscinodiscophyceae</taxon>
        <taxon>Thalassiosirophycidae</taxon>
        <taxon>Stephanodiscales</taxon>
        <taxon>Stephanodiscaceae</taxon>
        <taxon>Cyclostephanos</taxon>
    </lineage>
</organism>
<comment type="catalytic activity">
    <reaction evidence="15">
        <text>a di-trans,poly-cis-dolichyl diphosphooligosaccharide + L-asparaginyl-[protein] = N(4)-(oligosaccharide-(1-&gt;4)-N-acetyl-beta-D-glucosaminyl-(1-&gt;4)-N-acetyl-beta-D-glucosaminyl)-L-asparaginyl-[protein] + a di-trans,poly-cis-dolichyl diphosphate + H(+)</text>
        <dbReference type="Rhea" id="RHEA:22980"/>
        <dbReference type="Rhea" id="RHEA-COMP:12804"/>
        <dbReference type="Rhea" id="RHEA-COMP:12805"/>
        <dbReference type="Rhea" id="RHEA-COMP:19506"/>
        <dbReference type="Rhea" id="RHEA-COMP:19509"/>
        <dbReference type="ChEBI" id="CHEBI:15378"/>
        <dbReference type="ChEBI" id="CHEBI:50347"/>
        <dbReference type="ChEBI" id="CHEBI:57497"/>
        <dbReference type="ChEBI" id="CHEBI:57570"/>
        <dbReference type="ChEBI" id="CHEBI:132529"/>
        <dbReference type="EC" id="2.4.99.18"/>
    </reaction>
</comment>
<comment type="cofactor">
    <cofactor evidence="2">
        <name>Mg(2+)</name>
        <dbReference type="ChEBI" id="CHEBI:18420"/>
    </cofactor>
</comment>
<evidence type="ECO:0000256" key="2">
    <source>
        <dbReference type="ARBA" id="ARBA00001946"/>
    </source>
</evidence>
<dbReference type="Pfam" id="PF21436">
    <property type="entry name" value="STT3-PglB_core"/>
    <property type="match status" value="1"/>
</dbReference>
<comment type="similarity">
    <text evidence="5">Belongs to the STT3 family.</text>
</comment>
<evidence type="ECO:0000256" key="4">
    <source>
        <dbReference type="ARBA" id="ARBA00004922"/>
    </source>
</evidence>
<evidence type="ECO:0000256" key="9">
    <source>
        <dbReference type="ARBA" id="ARBA00022692"/>
    </source>
</evidence>
<dbReference type="GO" id="GO:0004579">
    <property type="term" value="F:dolichyl-diphosphooligosaccharide-protein glycotransferase activity"/>
    <property type="evidence" value="ECO:0007669"/>
    <property type="project" value="UniProtKB-EC"/>
</dbReference>
<dbReference type="PANTHER" id="PTHR13872:SF1">
    <property type="entry name" value="DOLICHYL-DIPHOSPHOOLIGOSACCHARIDE--PROTEIN GLYCOSYLTRANSFERASE SUBUNIT STT3B"/>
    <property type="match status" value="1"/>
</dbReference>
<dbReference type="EC" id="2.4.99.18" evidence="6"/>
<evidence type="ECO:0000256" key="7">
    <source>
        <dbReference type="ARBA" id="ARBA00022676"/>
    </source>
</evidence>
<evidence type="ECO:0000256" key="16">
    <source>
        <dbReference type="SAM" id="MobiDB-lite"/>
    </source>
</evidence>
<dbReference type="InterPro" id="IPR048999">
    <property type="entry name" value="STT3-PglB_core"/>
</dbReference>
<keyword evidence="10" id="KW-0479">Metal-binding</keyword>
<dbReference type="GO" id="GO:0046872">
    <property type="term" value="F:metal ion binding"/>
    <property type="evidence" value="ECO:0007669"/>
    <property type="project" value="UniProtKB-KW"/>
</dbReference>
<evidence type="ECO:0000256" key="12">
    <source>
        <dbReference type="ARBA" id="ARBA00022989"/>
    </source>
</evidence>
<dbReference type="InterPro" id="IPR003674">
    <property type="entry name" value="Oligo_trans_STT3"/>
</dbReference>
<evidence type="ECO:0000259" key="18">
    <source>
        <dbReference type="Pfam" id="PF02516"/>
    </source>
</evidence>
<dbReference type="FunFam" id="3.40.50.12610:FF:000003">
    <property type="entry name" value="Oligosaccharyl transferase-like protein"/>
    <property type="match status" value="1"/>
</dbReference>
<gene>
    <name evidence="20" type="ORF">ACHAXA_002859</name>
</gene>
<evidence type="ECO:0000256" key="6">
    <source>
        <dbReference type="ARBA" id="ARBA00012605"/>
    </source>
</evidence>
<keyword evidence="13 17" id="KW-0472">Membrane</keyword>
<feature type="transmembrane region" description="Helical" evidence="17">
    <location>
        <begin position="574"/>
        <end position="594"/>
    </location>
</feature>
<keyword evidence="11" id="KW-0460">Magnesium</keyword>
<keyword evidence="7" id="KW-0328">Glycosyltransferase</keyword>
<evidence type="ECO:0000256" key="15">
    <source>
        <dbReference type="ARBA" id="ARBA00048829"/>
    </source>
</evidence>
<evidence type="ECO:0000256" key="3">
    <source>
        <dbReference type="ARBA" id="ARBA00004127"/>
    </source>
</evidence>
<comment type="subcellular location">
    <subcellularLocation>
        <location evidence="3">Endomembrane system</location>
        <topology evidence="3">Multi-pass membrane protein</topology>
    </subcellularLocation>
</comment>
<evidence type="ECO:0000313" key="21">
    <source>
        <dbReference type="Proteomes" id="UP001530377"/>
    </source>
</evidence>
<accession>A0ABD3SBH1</accession>
<feature type="transmembrane region" description="Helical" evidence="17">
    <location>
        <begin position="193"/>
        <end position="214"/>
    </location>
</feature>
<evidence type="ECO:0000256" key="8">
    <source>
        <dbReference type="ARBA" id="ARBA00022679"/>
    </source>
</evidence>
<evidence type="ECO:0000256" key="10">
    <source>
        <dbReference type="ARBA" id="ARBA00022723"/>
    </source>
</evidence>
<feature type="region of interest" description="Disordered" evidence="16">
    <location>
        <begin position="628"/>
        <end position="650"/>
    </location>
</feature>
<feature type="transmembrane region" description="Helical" evidence="17">
    <location>
        <begin position="464"/>
        <end position="486"/>
    </location>
</feature>
<comment type="caution">
    <text evidence="20">The sequence shown here is derived from an EMBL/GenBank/DDBJ whole genome shotgun (WGS) entry which is preliminary data.</text>
</comment>
<dbReference type="Pfam" id="PF02516">
    <property type="entry name" value="STT3"/>
    <property type="match status" value="2"/>
</dbReference>
<reference evidence="20 21" key="1">
    <citation type="submission" date="2024-10" db="EMBL/GenBank/DDBJ databases">
        <title>Updated reference genomes for cyclostephanoid diatoms.</title>
        <authorList>
            <person name="Roberts W.R."/>
            <person name="Alverson A.J."/>
        </authorList>
    </citation>
    <scope>NUCLEOTIDE SEQUENCE [LARGE SCALE GENOMIC DNA]</scope>
    <source>
        <strain evidence="20 21">AJA228-03</strain>
    </source>
</reference>
<dbReference type="InterPro" id="IPR036770">
    <property type="entry name" value="Ankyrin_rpt-contain_sf"/>
</dbReference>
<dbReference type="Proteomes" id="UP001530377">
    <property type="component" value="Unassembled WGS sequence"/>
</dbReference>
<proteinExistence type="inferred from homology"/>
<dbReference type="SUPFAM" id="SSF48403">
    <property type="entry name" value="Ankyrin repeat"/>
    <property type="match status" value="1"/>
</dbReference>
<dbReference type="AlphaFoldDB" id="A0ABD3SBH1"/>
<comment type="cofactor">
    <cofactor evidence="1">
        <name>Mn(2+)</name>
        <dbReference type="ChEBI" id="CHEBI:29035"/>
    </cofactor>
</comment>
<feature type="transmembrane region" description="Helical" evidence="17">
    <location>
        <begin position="540"/>
        <end position="567"/>
    </location>
</feature>
<dbReference type="Gene3D" id="1.25.40.20">
    <property type="entry name" value="Ankyrin repeat-containing domain"/>
    <property type="match status" value="1"/>
</dbReference>
<evidence type="ECO:0000313" key="20">
    <source>
        <dbReference type="EMBL" id="KAL3821867.1"/>
    </source>
</evidence>
<feature type="transmembrane region" description="Helical" evidence="17">
    <location>
        <begin position="408"/>
        <end position="428"/>
    </location>
</feature>
<comment type="pathway">
    <text evidence="4">Protein modification; protein glycosylation.</text>
</comment>
<feature type="domain" description="STT3/PglB/AglB core" evidence="19">
    <location>
        <begin position="740"/>
        <end position="794"/>
    </location>
</feature>
<evidence type="ECO:0000256" key="11">
    <source>
        <dbReference type="ARBA" id="ARBA00022842"/>
    </source>
</evidence>
<feature type="domain" description="Oligosaccharyl transferase STT3 N-terminal" evidence="18">
    <location>
        <begin position="291"/>
        <end position="578"/>
    </location>
</feature>
<dbReference type="GO" id="GO:0012505">
    <property type="term" value="C:endomembrane system"/>
    <property type="evidence" value="ECO:0007669"/>
    <property type="project" value="UniProtKB-SubCell"/>
</dbReference>
<keyword evidence="9 17" id="KW-0812">Transmembrane</keyword>
<dbReference type="Gene3D" id="3.40.50.12610">
    <property type="match status" value="1"/>
</dbReference>
<evidence type="ECO:0000256" key="1">
    <source>
        <dbReference type="ARBA" id="ARBA00001936"/>
    </source>
</evidence>
<feature type="domain" description="Oligosaccharyl transferase STT3 N-terminal" evidence="18">
    <location>
        <begin position="47"/>
        <end position="127"/>
    </location>
</feature>
<evidence type="ECO:0000256" key="17">
    <source>
        <dbReference type="SAM" id="Phobius"/>
    </source>
</evidence>
<dbReference type="InterPro" id="IPR048307">
    <property type="entry name" value="STT3_N"/>
</dbReference>
<name>A0ABD3SBH1_9STRA</name>
<feature type="transmembrane region" description="Helical" evidence="17">
    <location>
        <begin position="286"/>
        <end position="304"/>
    </location>
</feature>
<dbReference type="EMBL" id="JALLPB020000081">
    <property type="protein sequence ID" value="KAL3821867.1"/>
    <property type="molecule type" value="Genomic_DNA"/>
</dbReference>
<keyword evidence="14" id="KW-0464">Manganese</keyword>
<evidence type="ECO:0000256" key="13">
    <source>
        <dbReference type="ARBA" id="ARBA00023136"/>
    </source>
</evidence>
<evidence type="ECO:0000259" key="19">
    <source>
        <dbReference type="Pfam" id="PF21436"/>
    </source>
</evidence>
<feature type="compositionally biased region" description="Basic and acidic residues" evidence="16">
    <location>
        <begin position="630"/>
        <end position="642"/>
    </location>
</feature>
<protein>
    <recommendedName>
        <fullName evidence="6">dolichyl-diphosphooligosaccharide--protein glycotransferase</fullName>
        <ecNumber evidence="6">2.4.99.18</ecNumber>
    </recommendedName>
</protein>
<sequence length="1082" mass="119759">MAGARPRSSNADDKVAAAPGVGGLFERIIPALRLILAISLVCATVVQSRTILTKAYSIRLHAIENYGFVIHEFDPYFNFRAAQYLYDNGWDKFVRWFDYKVWYPLGRPVGTTIYPGMQVTAVWLTKSWLPVWFGVGERLFGMTVPGNAVARSAREVSMALSSPTGGGSWAMSKVASFMASAGMKWNEMSLNDVCCLLPAWFGALATLVTGMIALECSSDFRYDINDNDNDGVGGGRFGSVLDGLPLVGGYIARYSRVVRSALSLISGMDYSSGSSSPRSSFQTSSLLSMLATMFFMSIVPAHLMRSVGGGYDNESVAMFAMTSVFYAWTRSLRGVPCPPGTDKRDSGFDLPSRTRIAAARGALAGVVYFYMAASWGGYVFVVNLVAAHAASLVLLGRHSSKLHASYTAFYVVGTALATRVPVIGLTPLRSLEQLGPMLVFLGMQLVEYCERVGKRDGLSKGRLWALRFRVIGLAGAVGMVVVMLLWPTGFFGPISSRVRGLFVKHTKTGNPLVDSVAEHQAAQEGSYEQYLQIVAKLVPYGFGMVTVAFCNDASSFLLVYGMAAYYFSLKMVRLILLTAPIASVLGGMLVGRVAGWCIEGVCGWNLDLFNELAWIKGNVGIISLGKKKSKDTSKSDSKHIKDVNPTSAASTSTKPHVLAAKGFHMVFVRAAWIIVSYYLYNESLPKLNEFSEKCAQMAVGMSHPTILFKTRSQDGREILVDDYRQAYLWLGENTPEDARIMAWWDYGYQITAIANRTTIADGNTWNHEHIALLGRALTSPLKEGHRIARHIADYVLLWTGGGGDDMAKSPHLRRIANSVYRTLCPGDPTCSEFSAPGGRPTQSMAESLLFRLHSNGIIPGVNVDKNRFKEVYKSEHGLVRIYKVLSVSQESKEWVLNNRVCDAPGSWFCPGQYPPGLQKVLKEKKDFKQLEDFNAKTEADDEYQRKYFEHLSDPEKAKRRALIKEQKERGMGSDSLQNVIDSPLEPLTKEQIKLINQRWEDNEVMSTIYELIKTNQLSQLELLLENQPAIAHMRSKDGRGPMWWAHEHGRPMMIKLLKSYGVSEQLRDKDGITPLDLTSDEL</sequence>
<keyword evidence="21" id="KW-1185">Reference proteome</keyword>
<keyword evidence="12 17" id="KW-1133">Transmembrane helix</keyword>
<evidence type="ECO:0000256" key="14">
    <source>
        <dbReference type="ARBA" id="ARBA00023211"/>
    </source>
</evidence>
<evidence type="ECO:0000256" key="5">
    <source>
        <dbReference type="ARBA" id="ARBA00010810"/>
    </source>
</evidence>